<keyword evidence="1 6" id="KW-0479">Metal-binding</keyword>
<dbReference type="GO" id="GO:0003729">
    <property type="term" value="F:mRNA binding"/>
    <property type="evidence" value="ECO:0000318"/>
    <property type="project" value="GO_Central"/>
</dbReference>
<evidence type="ECO:0000259" key="8">
    <source>
        <dbReference type="PROSITE" id="PS50103"/>
    </source>
</evidence>
<dbReference type="PANTHER" id="PTHR15725">
    <property type="entry name" value="ZN-FINGER, C-X8-C-X5-C-X3-H TYPE-CONTAINING"/>
    <property type="match status" value="1"/>
</dbReference>
<dbReference type="Gene3D" id="4.10.1000.10">
    <property type="entry name" value="Zinc finger, CCCH-type"/>
    <property type="match status" value="2"/>
</dbReference>
<dbReference type="AlphaFoldDB" id="A0A0K9NYS4"/>
<proteinExistence type="predicted"/>
<evidence type="ECO:0000256" key="1">
    <source>
        <dbReference type="ARBA" id="ARBA00022723"/>
    </source>
</evidence>
<feature type="domain" description="C3H1-type" evidence="8">
    <location>
        <begin position="8"/>
        <end position="37"/>
    </location>
</feature>
<protein>
    <recommendedName>
        <fullName evidence="8">C3H1-type domain-containing protein</fullName>
    </recommendedName>
</protein>
<feature type="compositionally biased region" description="Basic and acidic residues" evidence="7">
    <location>
        <begin position="195"/>
        <end position="211"/>
    </location>
</feature>
<feature type="domain" description="C3H1-type" evidence="8">
    <location>
        <begin position="86"/>
        <end position="113"/>
    </location>
</feature>
<feature type="compositionally biased region" description="Polar residues" evidence="7">
    <location>
        <begin position="138"/>
        <end position="152"/>
    </location>
</feature>
<evidence type="ECO:0000256" key="6">
    <source>
        <dbReference type="PROSITE-ProRule" id="PRU00723"/>
    </source>
</evidence>
<dbReference type="InterPro" id="IPR036855">
    <property type="entry name" value="Znf_CCCH_sf"/>
</dbReference>
<dbReference type="STRING" id="29655.A0A0K9NYS4"/>
<dbReference type="InterPro" id="IPR041686">
    <property type="entry name" value="Znf-CCCH_3"/>
</dbReference>
<reference evidence="10" key="1">
    <citation type="journal article" date="2016" name="Nature">
        <title>The genome of the seagrass Zostera marina reveals angiosperm adaptation to the sea.</title>
        <authorList>
            <person name="Olsen J.L."/>
            <person name="Rouze P."/>
            <person name="Verhelst B."/>
            <person name="Lin Y.-C."/>
            <person name="Bayer T."/>
            <person name="Collen J."/>
            <person name="Dattolo E."/>
            <person name="De Paoli E."/>
            <person name="Dittami S."/>
            <person name="Maumus F."/>
            <person name="Michel G."/>
            <person name="Kersting A."/>
            <person name="Lauritano C."/>
            <person name="Lohaus R."/>
            <person name="Toepel M."/>
            <person name="Tonon T."/>
            <person name="Vanneste K."/>
            <person name="Amirebrahimi M."/>
            <person name="Brakel J."/>
            <person name="Bostroem C."/>
            <person name="Chovatia M."/>
            <person name="Grimwood J."/>
            <person name="Jenkins J.W."/>
            <person name="Jueterbock A."/>
            <person name="Mraz A."/>
            <person name="Stam W.T."/>
            <person name="Tice H."/>
            <person name="Bornberg-Bauer E."/>
            <person name="Green P.J."/>
            <person name="Pearson G.A."/>
            <person name="Procaccini G."/>
            <person name="Duarte C.M."/>
            <person name="Schmutz J."/>
            <person name="Reusch T.B.H."/>
            <person name="Van de Peer Y."/>
        </authorList>
    </citation>
    <scope>NUCLEOTIDE SEQUENCE [LARGE SCALE GENOMIC DNA]</scope>
    <source>
        <strain evidence="10">cv. Finnish</strain>
    </source>
</reference>
<feature type="compositionally biased region" description="Basic and acidic residues" evidence="7">
    <location>
        <begin position="127"/>
        <end position="137"/>
    </location>
</feature>
<dbReference type="PANTHER" id="PTHR15725:SF14">
    <property type="entry name" value="ZINC FINGER CCCH DOMAIN-CONTAINING PROTEIN 11A"/>
    <property type="match status" value="1"/>
</dbReference>
<keyword evidence="10" id="KW-1185">Reference proteome</keyword>
<evidence type="ECO:0000256" key="2">
    <source>
        <dbReference type="ARBA" id="ARBA00022737"/>
    </source>
</evidence>
<feature type="zinc finger region" description="C3H1-type" evidence="6">
    <location>
        <begin position="8"/>
        <end position="37"/>
    </location>
</feature>
<dbReference type="InterPro" id="IPR000571">
    <property type="entry name" value="Znf_CCCH"/>
</dbReference>
<name>A0A0K9NYS4_ZOSMR</name>
<dbReference type="GO" id="GO:0003677">
    <property type="term" value="F:DNA binding"/>
    <property type="evidence" value="ECO:0007669"/>
    <property type="project" value="UniProtKB-KW"/>
</dbReference>
<evidence type="ECO:0000256" key="3">
    <source>
        <dbReference type="ARBA" id="ARBA00022771"/>
    </source>
</evidence>
<dbReference type="PROSITE" id="PS50103">
    <property type="entry name" value="ZF_C3H1"/>
    <property type="match status" value="2"/>
</dbReference>
<dbReference type="SMART" id="SM00356">
    <property type="entry name" value="ZnF_C3H1"/>
    <property type="match status" value="3"/>
</dbReference>
<evidence type="ECO:0000313" key="9">
    <source>
        <dbReference type="EMBL" id="KMZ61879.1"/>
    </source>
</evidence>
<evidence type="ECO:0000256" key="5">
    <source>
        <dbReference type="ARBA" id="ARBA00023125"/>
    </source>
</evidence>
<feature type="compositionally biased region" description="Basic and acidic residues" evidence="7">
    <location>
        <begin position="154"/>
        <end position="168"/>
    </location>
</feature>
<sequence length="385" mass="43965">MEENEIQKKRNTDCVYFLASPLTCNKGNECEFRHSETARLNPRDCWYWMGDNCLNPTCAFRHPPLEGYKEKTPSDPVPGPSIVPSSKANVPCYFYFNSFCNKGDQCPFLHELGIPKTASNTTPIQLQEKKSSNESHRQLSSAEPTPNHSGSISKDVHESVPLENESKEFSPSTELSIPEIKSDNNDSVLDDAEFREDLASDKNSESVKDGLESDGYCDSSPGFDVIVGNESEPFSFDRNIDCRMGQDRDMNMVPYEYGISAGYDPLDYSTVDFLHEHAMQDSYDHFDCGYNPDYPHEMFEPSKEEDVLETESFHGRKIPQRENEIELCDPNDLRHRLLKNRRMDSCHLPPYENLSRQKCIVTFDRVSPQADLSNRSFGTRWSKNA</sequence>
<dbReference type="Proteomes" id="UP000036987">
    <property type="component" value="Unassembled WGS sequence"/>
</dbReference>
<dbReference type="GO" id="GO:0008270">
    <property type="term" value="F:zinc ion binding"/>
    <property type="evidence" value="ECO:0007669"/>
    <property type="project" value="UniProtKB-KW"/>
</dbReference>
<dbReference type="FunFam" id="4.10.1000.10:FF:000021">
    <property type="entry name" value="Zinc finger CCCH domain-containing protein 17"/>
    <property type="match status" value="1"/>
</dbReference>
<dbReference type="Pfam" id="PF15663">
    <property type="entry name" value="zf-CCCH_3"/>
    <property type="match status" value="1"/>
</dbReference>
<dbReference type="Pfam" id="PF14608">
    <property type="entry name" value="zf-CCCH_2"/>
    <property type="match status" value="1"/>
</dbReference>
<gene>
    <name evidence="9" type="ORF">ZOSMA_4G01680</name>
</gene>
<feature type="zinc finger region" description="C3H1-type" evidence="6">
    <location>
        <begin position="86"/>
        <end position="113"/>
    </location>
</feature>
<dbReference type="OrthoDB" id="5395350at2759"/>
<feature type="region of interest" description="Disordered" evidence="7">
    <location>
        <begin position="124"/>
        <end position="216"/>
    </location>
</feature>
<comment type="caution">
    <text evidence="9">The sequence shown here is derived from an EMBL/GenBank/DDBJ whole genome shotgun (WGS) entry which is preliminary data.</text>
</comment>
<evidence type="ECO:0000256" key="4">
    <source>
        <dbReference type="ARBA" id="ARBA00022833"/>
    </source>
</evidence>
<accession>A0A0K9NYS4</accession>
<keyword evidence="3 6" id="KW-0863">Zinc-finger</keyword>
<organism evidence="9 10">
    <name type="scientific">Zostera marina</name>
    <name type="common">Eelgrass</name>
    <dbReference type="NCBI Taxonomy" id="29655"/>
    <lineage>
        <taxon>Eukaryota</taxon>
        <taxon>Viridiplantae</taxon>
        <taxon>Streptophyta</taxon>
        <taxon>Embryophyta</taxon>
        <taxon>Tracheophyta</taxon>
        <taxon>Spermatophyta</taxon>
        <taxon>Magnoliopsida</taxon>
        <taxon>Liliopsida</taxon>
        <taxon>Zosteraceae</taxon>
        <taxon>Zostera</taxon>
    </lineage>
</organism>
<keyword evidence="2" id="KW-0677">Repeat</keyword>
<dbReference type="EMBL" id="LFYR01001430">
    <property type="protein sequence ID" value="KMZ61879.1"/>
    <property type="molecule type" value="Genomic_DNA"/>
</dbReference>
<dbReference type="SUPFAM" id="SSF90229">
    <property type="entry name" value="CCCH zinc finger"/>
    <property type="match status" value="1"/>
</dbReference>
<evidence type="ECO:0000256" key="7">
    <source>
        <dbReference type="SAM" id="MobiDB-lite"/>
    </source>
</evidence>
<keyword evidence="4 6" id="KW-0862">Zinc</keyword>
<keyword evidence="5" id="KW-0238">DNA-binding</keyword>
<evidence type="ECO:0000313" key="10">
    <source>
        <dbReference type="Proteomes" id="UP000036987"/>
    </source>
</evidence>